<evidence type="ECO:0000256" key="4">
    <source>
        <dbReference type="ARBA" id="ARBA00022692"/>
    </source>
</evidence>
<dbReference type="GO" id="GO:0009252">
    <property type="term" value="P:peptidoglycan biosynthetic process"/>
    <property type="evidence" value="ECO:0007669"/>
    <property type="project" value="UniProtKB-UniRule"/>
</dbReference>
<keyword evidence="5 7" id="KW-1133">Transmembrane helix</keyword>
<feature type="transmembrane region" description="Helical" evidence="7">
    <location>
        <begin position="199"/>
        <end position="219"/>
    </location>
</feature>
<proteinExistence type="inferred from homology"/>
<feature type="transmembrane region" description="Helical" evidence="7">
    <location>
        <begin position="225"/>
        <end position="244"/>
    </location>
</feature>
<feature type="transmembrane region" description="Helical" evidence="7">
    <location>
        <begin position="102"/>
        <end position="118"/>
    </location>
</feature>
<comment type="catalytic activity">
    <reaction evidence="7">
        <text>UDP-N-acetyl-alpha-D-muramoyl-L-alanyl-gamma-D-glutamyl-meso-2,6-diaminopimeloyl-D-alanyl-D-alanine + di-trans,octa-cis-undecaprenyl phosphate = di-trans,octa-cis-undecaprenyl diphospho-N-acetyl-alpha-D-muramoyl-L-alanyl-D-glutamyl-meso-2,6-diaminopimeloyl-D-alanyl-D-alanine + UMP</text>
        <dbReference type="Rhea" id="RHEA:28386"/>
        <dbReference type="ChEBI" id="CHEBI:57865"/>
        <dbReference type="ChEBI" id="CHEBI:60392"/>
        <dbReference type="ChEBI" id="CHEBI:61386"/>
        <dbReference type="ChEBI" id="CHEBI:61387"/>
        <dbReference type="EC" id="2.7.8.13"/>
    </reaction>
</comment>
<dbReference type="InterPro" id="IPR018480">
    <property type="entry name" value="PNAcMuramoyl-5peptid_Trfase_CS"/>
</dbReference>
<dbReference type="GO" id="GO:0008963">
    <property type="term" value="F:phospho-N-acetylmuramoyl-pentapeptide-transferase activity"/>
    <property type="evidence" value="ECO:0007669"/>
    <property type="project" value="UniProtKB-UniRule"/>
</dbReference>
<keyword evidence="7 9" id="KW-0479">Metal-binding</keyword>
<dbReference type="Pfam" id="PF00953">
    <property type="entry name" value="Glycos_transf_4"/>
    <property type="match status" value="1"/>
</dbReference>
<dbReference type="NCBIfam" id="TIGR00445">
    <property type="entry name" value="mraY"/>
    <property type="match status" value="1"/>
</dbReference>
<dbReference type="AlphaFoldDB" id="A0A1F7UQQ2"/>
<dbReference type="GO" id="GO:0071555">
    <property type="term" value="P:cell wall organization"/>
    <property type="evidence" value="ECO:0007669"/>
    <property type="project" value="UniProtKB-KW"/>
</dbReference>
<feature type="binding site" evidence="9">
    <location>
        <position position="192"/>
    </location>
    <ligand>
        <name>Mg(2+)</name>
        <dbReference type="ChEBI" id="CHEBI:18420"/>
    </ligand>
</feature>
<evidence type="ECO:0000256" key="1">
    <source>
        <dbReference type="ARBA" id="ARBA00004141"/>
    </source>
</evidence>
<keyword evidence="6 7" id="KW-0472">Membrane</keyword>
<comment type="subcellular location">
    <subcellularLocation>
        <location evidence="7">Cell membrane</location>
        <topology evidence="7">Multi-pass membrane protein</topology>
    </subcellularLocation>
    <subcellularLocation>
        <location evidence="1">Membrane</location>
        <topology evidence="1">Multi-pass membrane protein</topology>
    </subcellularLocation>
</comment>
<sequence length="353" mass="38469">MLSFNEVIRIFFLATISFGVAFLIAPLLLRFLTAHKFGKQIRDEASAPIFAKLHRGKSGTPTMGGILIWGTVLIVTFFSWFFSWLDGPFFDALNFLSRPQTYLPLGALAASALVGLVDDLFNIRRIGPNGGGLRMRHRLLLYGFIALIGALWFYFKLDWDVLHIPYVGTYALGLWYIPVFIFIIVATGFSVNQTDGLDGLAGGVLLCAFAAYGAIAFVLGRYDLAALLAVIIGALTVFLWYNIYPAKFFMGDTGSMSLGVTLGVVAMLTNYALLLPIIAVVLVVESASTLLQIASKKLRGGKKIFLSSPIHHHLEAKGWPEPNVVLRLWLIAGLGALLGVILMLLDKGVGIGI</sequence>
<dbReference type="InterPro" id="IPR000715">
    <property type="entry name" value="Glycosyl_transferase_4"/>
</dbReference>
<dbReference type="STRING" id="1802401.A3B21_02575"/>
<comment type="caution">
    <text evidence="10">The sequence shown here is derived from an EMBL/GenBank/DDBJ whole genome shotgun (WGS) entry which is preliminary data.</text>
</comment>
<keyword evidence="3 7" id="KW-0808">Transferase</keyword>
<feature type="transmembrane region" description="Helical" evidence="7">
    <location>
        <begin position="324"/>
        <end position="345"/>
    </location>
</feature>
<evidence type="ECO:0000256" key="9">
    <source>
        <dbReference type="PIRSR" id="PIRSR600715-1"/>
    </source>
</evidence>
<keyword evidence="7" id="KW-1003">Cell membrane</keyword>
<feature type="transmembrane region" description="Helical" evidence="7">
    <location>
        <begin position="256"/>
        <end position="284"/>
    </location>
</feature>
<comment type="function">
    <text evidence="7">Catalyzes the initial step of the lipid cycle reactions in the biosynthesis of the cell wall peptidoglycan: transfers peptidoglycan precursor phospho-MurNAc-pentapeptide from UDP-MurNAc-pentapeptide onto the lipid carrier undecaprenyl phosphate, yielding undecaprenyl-pyrophosphoryl-MurNAc-pentapeptide, known as lipid I.</text>
</comment>
<evidence type="ECO:0000313" key="11">
    <source>
        <dbReference type="Proteomes" id="UP000176897"/>
    </source>
</evidence>
<dbReference type="GO" id="GO:0008360">
    <property type="term" value="P:regulation of cell shape"/>
    <property type="evidence" value="ECO:0007669"/>
    <property type="project" value="UniProtKB-KW"/>
</dbReference>
<dbReference type="PANTHER" id="PTHR22926">
    <property type="entry name" value="PHOSPHO-N-ACETYLMURAMOYL-PENTAPEPTIDE-TRANSFERASE"/>
    <property type="match status" value="1"/>
</dbReference>
<dbReference type="PANTHER" id="PTHR22926:SF5">
    <property type="entry name" value="PHOSPHO-N-ACETYLMURAMOYL-PENTAPEPTIDE-TRANSFERASE HOMOLOG"/>
    <property type="match status" value="1"/>
</dbReference>
<dbReference type="GO" id="GO:0051992">
    <property type="term" value="F:UDP-N-acetylmuramoyl-L-alanyl-D-glutamyl-meso-2,6-diaminopimelyl-D-alanyl-D-alanine:undecaprenyl-phosphate transferase activity"/>
    <property type="evidence" value="ECO:0007669"/>
    <property type="project" value="RHEA"/>
</dbReference>
<dbReference type="CDD" id="cd06852">
    <property type="entry name" value="GT_MraY"/>
    <property type="match status" value="1"/>
</dbReference>
<evidence type="ECO:0000256" key="3">
    <source>
        <dbReference type="ARBA" id="ARBA00022679"/>
    </source>
</evidence>
<organism evidence="10 11">
    <name type="scientific">Candidatus Uhrbacteria bacterium RIFCSPLOWO2_01_FULL_47_24</name>
    <dbReference type="NCBI Taxonomy" id="1802401"/>
    <lineage>
        <taxon>Bacteria</taxon>
        <taxon>Candidatus Uhriibacteriota</taxon>
    </lineage>
</organism>
<keyword evidence="7" id="KW-0573">Peptidoglycan synthesis</keyword>
<evidence type="ECO:0000256" key="2">
    <source>
        <dbReference type="ARBA" id="ARBA00005583"/>
    </source>
</evidence>
<dbReference type="GO" id="GO:0005886">
    <property type="term" value="C:plasma membrane"/>
    <property type="evidence" value="ECO:0007669"/>
    <property type="project" value="UniProtKB-SubCell"/>
</dbReference>
<evidence type="ECO:0000256" key="6">
    <source>
        <dbReference type="ARBA" id="ARBA00023136"/>
    </source>
</evidence>
<feature type="transmembrane region" description="Helical" evidence="7">
    <location>
        <begin position="62"/>
        <end position="82"/>
    </location>
</feature>
<comment type="similarity">
    <text evidence="2 7">Belongs to the glycosyltransferase 4 family. MraY subfamily.</text>
</comment>
<dbReference type="InterPro" id="IPR003524">
    <property type="entry name" value="PNAcMuramoyl-5peptid_Trfase"/>
</dbReference>
<protein>
    <recommendedName>
        <fullName evidence="7 8">Phospho-N-acetylmuramoyl-pentapeptide-transferase</fullName>
        <ecNumber evidence="7 8">2.7.8.13</ecNumber>
    </recommendedName>
    <alternativeName>
        <fullName evidence="7">UDP-MurNAc-pentapeptide phosphotransferase</fullName>
    </alternativeName>
</protein>
<dbReference type="Pfam" id="PF10555">
    <property type="entry name" value="MraY_sig1"/>
    <property type="match status" value="1"/>
</dbReference>
<feature type="transmembrane region" description="Helical" evidence="7">
    <location>
        <begin position="139"/>
        <end position="155"/>
    </location>
</feature>
<keyword evidence="7 9" id="KW-0460">Magnesium</keyword>
<comment type="pathway">
    <text evidence="7">Cell wall biogenesis; peptidoglycan biosynthesis.</text>
</comment>
<reference evidence="10 11" key="1">
    <citation type="journal article" date="2016" name="Nat. Commun.">
        <title>Thousands of microbial genomes shed light on interconnected biogeochemical processes in an aquifer system.</title>
        <authorList>
            <person name="Anantharaman K."/>
            <person name="Brown C.T."/>
            <person name="Hug L.A."/>
            <person name="Sharon I."/>
            <person name="Castelle C.J."/>
            <person name="Probst A.J."/>
            <person name="Thomas B.C."/>
            <person name="Singh A."/>
            <person name="Wilkins M.J."/>
            <person name="Karaoz U."/>
            <person name="Brodie E.L."/>
            <person name="Williams K.H."/>
            <person name="Hubbard S.S."/>
            <person name="Banfield J.F."/>
        </authorList>
    </citation>
    <scope>NUCLEOTIDE SEQUENCE [LARGE SCALE GENOMIC DNA]</scope>
</reference>
<accession>A0A1F7UQQ2</accession>
<dbReference type="EMBL" id="MGEJ01000017">
    <property type="protein sequence ID" value="OGL80028.1"/>
    <property type="molecule type" value="Genomic_DNA"/>
</dbReference>
<feature type="binding site" evidence="9">
    <location>
        <position position="252"/>
    </location>
    <ligand>
        <name>Mg(2+)</name>
        <dbReference type="ChEBI" id="CHEBI:18420"/>
    </ligand>
</feature>
<keyword evidence="7" id="KW-0961">Cell wall biogenesis/degradation</keyword>
<evidence type="ECO:0000313" key="10">
    <source>
        <dbReference type="EMBL" id="OGL80028.1"/>
    </source>
</evidence>
<dbReference type="HAMAP" id="MF_00038">
    <property type="entry name" value="MraY"/>
    <property type="match status" value="1"/>
</dbReference>
<evidence type="ECO:0000256" key="5">
    <source>
        <dbReference type="ARBA" id="ARBA00022989"/>
    </source>
</evidence>
<keyword evidence="7" id="KW-0133">Cell shape</keyword>
<dbReference type="EC" id="2.7.8.13" evidence="7 8"/>
<keyword evidence="7" id="KW-0131">Cell cycle</keyword>
<comment type="cofactor">
    <cofactor evidence="7 9">
        <name>Mg(2+)</name>
        <dbReference type="ChEBI" id="CHEBI:18420"/>
    </cofactor>
</comment>
<keyword evidence="4 7" id="KW-0812">Transmembrane</keyword>
<name>A0A1F7UQQ2_9BACT</name>
<evidence type="ECO:0000256" key="7">
    <source>
        <dbReference type="HAMAP-Rule" id="MF_00038"/>
    </source>
</evidence>
<dbReference type="Proteomes" id="UP000176897">
    <property type="component" value="Unassembled WGS sequence"/>
</dbReference>
<dbReference type="UniPathway" id="UPA00219"/>
<gene>
    <name evidence="7" type="primary">mraY</name>
    <name evidence="10" type="ORF">A3B21_02575</name>
</gene>
<evidence type="ECO:0000256" key="8">
    <source>
        <dbReference type="NCBIfam" id="TIGR00445"/>
    </source>
</evidence>
<dbReference type="GO" id="GO:0051301">
    <property type="term" value="P:cell division"/>
    <property type="evidence" value="ECO:0007669"/>
    <property type="project" value="UniProtKB-KW"/>
</dbReference>
<feature type="transmembrane region" description="Helical" evidence="7">
    <location>
        <begin position="167"/>
        <end position="187"/>
    </location>
</feature>
<keyword evidence="7" id="KW-0132">Cell division</keyword>
<feature type="transmembrane region" description="Helical" evidence="7">
    <location>
        <begin position="12"/>
        <end position="32"/>
    </location>
</feature>
<dbReference type="GO" id="GO:0046872">
    <property type="term" value="F:metal ion binding"/>
    <property type="evidence" value="ECO:0007669"/>
    <property type="project" value="UniProtKB-KW"/>
</dbReference>